<keyword evidence="2" id="KW-1185">Reference proteome</keyword>
<proteinExistence type="predicted"/>
<dbReference type="Proteomes" id="UP000789525">
    <property type="component" value="Unassembled WGS sequence"/>
</dbReference>
<organism evidence="1 2">
    <name type="scientific">Acaulospora colombiana</name>
    <dbReference type="NCBI Taxonomy" id="27376"/>
    <lineage>
        <taxon>Eukaryota</taxon>
        <taxon>Fungi</taxon>
        <taxon>Fungi incertae sedis</taxon>
        <taxon>Mucoromycota</taxon>
        <taxon>Glomeromycotina</taxon>
        <taxon>Glomeromycetes</taxon>
        <taxon>Diversisporales</taxon>
        <taxon>Acaulosporaceae</taxon>
        <taxon>Acaulospora</taxon>
    </lineage>
</organism>
<comment type="caution">
    <text evidence="1">The sequence shown here is derived from an EMBL/GenBank/DDBJ whole genome shotgun (WGS) entry which is preliminary data.</text>
</comment>
<sequence length="732" mass="82287">MDLEVVYAIHPFEAENDDEISFDLGDPITVLEKDDMYGDGWWQGRTTEGKVGLFPVSYTSPNGPGIDKDGSYNNLTMTPTNILNSNDSDLDMPLPPFRMNSPSSIDETIDDIQEKLQKMSVRMEGQSNQIKMGPYQYPWSPKNGRHSKLFFSSSGSNSSHSSRKSSPGVLENLKRPESVNNFGTPSPTKIATPMPVAPSPTELVMSSPTELVASSSPVGSNTEKFEAYPLNWDVQQVCSWLEEKGFKNEIPNFIENDITGDVLLQLSLSTLKELSIASFGKRVHIMDAINSLKAQYSIVELGLDDDVSDIEEHIQKHSESYQMYPQNSYYNSSMDNKGGSVTFMTPTPPHVRMEDPKIEFLGGDAELQKNNTNNFYAHESTQSRKIEDANAELASEKSTIKKSRSIFSRLQSFTKSNKDKRSSDTSKHKARAASTNGGWDFFVDDEYNGRHEEKRKYHKSKNKSVGDEPSLGLELEKEVGSMYTVKKRLPSERNSVIESRHSDYENFQNLETIDDITGMNEEIMRAIEEPDYEGWLKKQGLKYKTWNSRYCILKGTDLYYFKTDKAVNGPKVKGHIDLAGYRIYPDENLLHGKYGFKLVHDTMRTHYFAHEDVEKMRGWMKAMMKATISRDNKAPVVSSSIINTVPLAEARKMSPRPPQPGRSSLTPTAATKVTSPILRSTSPYFSGTTSPPPYTVPSVLSPPLEPIVENTPISPKIRPYNNTNRSISTGFF</sequence>
<reference evidence="1" key="1">
    <citation type="submission" date="2021-06" db="EMBL/GenBank/DDBJ databases">
        <authorList>
            <person name="Kallberg Y."/>
            <person name="Tangrot J."/>
            <person name="Rosling A."/>
        </authorList>
    </citation>
    <scope>NUCLEOTIDE SEQUENCE</scope>
    <source>
        <strain evidence="1">CL356</strain>
    </source>
</reference>
<evidence type="ECO:0000313" key="2">
    <source>
        <dbReference type="Proteomes" id="UP000789525"/>
    </source>
</evidence>
<accession>A0ACA9M5K9</accession>
<dbReference type="EMBL" id="CAJVPT010010482">
    <property type="protein sequence ID" value="CAG8570950.1"/>
    <property type="molecule type" value="Genomic_DNA"/>
</dbReference>
<gene>
    <name evidence="1" type="ORF">ACOLOM_LOCUS5604</name>
</gene>
<evidence type="ECO:0000313" key="1">
    <source>
        <dbReference type="EMBL" id="CAG8570950.1"/>
    </source>
</evidence>
<name>A0ACA9M5K9_9GLOM</name>
<protein>
    <submittedName>
        <fullName evidence="1">5001_t:CDS:1</fullName>
    </submittedName>
</protein>